<evidence type="ECO:0000256" key="2">
    <source>
        <dbReference type="ARBA" id="ARBA00022475"/>
    </source>
</evidence>
<dbReference type="Pfam" id="PF06081">
    <property type="entry name" value="ArAE_1"/>
    <property type="match status" value="1"/>
</dbReference>
<dbReference type="RefSeq" id="WP_179190350.1">
    <property type="nucleotide sequence ID" value="NZ_NGLE02000001.1"/>
</dbReference>
<feature type="transmembrane region" description="Helical" evidence="6">
    <location>
        <begin position="99"/>
        <end position="117"/>
    </location>
</feature>
<keyword evidence="4 6" id="KW-1133">Transmembrane helix</keyword>
<sequence>MEEAIDNQFYQVKGISLLKFKIGMRTFKTGLSVFFCILVSILLKRETYVVAAITTVFTLREDMENTLKYGKHRIIGNVLGALMSVAVIAVFNLFGRTEIVQLIFIPVIIMIMIALLASFGYQEGTVGACATLLTIVFMIPADRSYDYAFDRVVDSFIGMGIALLVNYFIPLKIGTKRNPQSVANKEVSE</sequence>
<dbReference type="InterPro" id="IPR010343">
    <property type="entry name" value="ArAE_1"/>
</dbReference>
<organism evidence="8">
    <name type="scientific">Candidatus Enterococcus mansonii</name>
    <dbReference type="NCBI Taxonomy" id="1834181"/>
    <lineage>
        <taxon>Bacteria</taxon>
        <taxon>Bacillati</taxon>
        <taxon>Bacillota</taxon>
        <taxon>Bacilli</taxon>
        <taxon>Lactobacillales</taxon>
        <taxon>Enterococcaceae</taxon>
        <taxon>Enterococcus</taxon>
    </lineage>
</organism>
<evidence type="ECO:0000256" key="3">
    <source>
        <dbReference type="ARBA" id="ARBA00022692"/>
    </source>
</evidence>
<keyword evidence="3 6" id="KW-0812">Transmembrane</keyword>
<keyword evidence="2" id="KW-1003">Cell membrane</keyword>
<evidence type="ECO:0000256" key="6">
    <source>
        <dbReference type="SAM" id="Phobius"/>
    </source>
</evidence>
<feature type="transmembrane region" description="Helical" evidence="6">
    <location>
        <begin position="26"/>
        <end position="43"/>
    </location>
</feature>
<keyword evidence="5 6" id="KW-0472">Membrane</keyword>
<comment type="subcellular location">
    <subcellularLocation>
        <location evidence="1">Cell membrane</location>
        <topology evidence="1">Multi-pass membrane protein</topology>
    </subcellularLocation>
</comment>
<evidence type="ECO:0008006" key="10">
    <source>
        <dbReference type="Google" id="ProtNLM"/>
    </source>
</evidence>
<proteinExistence type="predicted"/>
<evidence type="ECO:0000313" key="8">
    <source>
        <dbReference type="EMBL" id="OTO09984.1"/>
    </source>
</evidence>
<accession>A0A242CIB2</accession>
<gene>
    <name evidence="8" type="ORF">A5880_000667</name>
    <name evidence="7" type="ORF">A5880_002770</name>
</gene>
<dbReference type="AlphaFoldDB" id="A0A242CIB2"/>
<dbReference type="PANTHER" id="PTHR30509">
    <property type="entry name" value="P-HYDROXYBENZOIC ACID EFFLUX PUMP SUBUNIT-RELATED"/>
    <property type="match status" value="1"/>
</dbReference>
<reference evidence="7 9" key="2">
    <citation type="submission" date="2018-07" db="EMBL/GenBank/DDBJ databases">
        <title>The Genome Sequence of Enterococcus sp. DIV0659b.</title>
        <authorList>
            <consortium name="The Broad Institute Genomics Platform"/>
            <consortium name="The Broad Institute Genomic Center for Infectious Diseases"/>
            <person name="Earl A."/>
            <person name="Manson A."/>
            <person name="Schwartman J."/>
            <person name="Gilmore M."/>
            <person name="Abouelleil A."/>
            <person name="Cao P."/>
            <person name="Chapman S."/>
            <person name="Cusick C."/>
            <person name="Shea T."/>
            <person name="Young S."/>
            <person name="Neafsey D."/>
            <person name="Nusbaum C."/>
            <person name="Birren B."/>
        </authorList>
    </citation>
    <scope>NUCLEOTIDE SEQUENCE [LARGE SCALE GENOMIC DNA]</scope>
    <source>
        <strain evidence="7 9">4G2_DIV0659</strain>
    </source>
</reference>
<dbReference type="PANTHER" id="PTHR30509:SF9">
    <property type="entry name" value="MULTIDRUG RESISTANCE PROTEIN MDTO"/>
    <property type="match status" value="1"/>
</dbReference>
<evidence type="ECO:0000313" key="9">
    <source>
        <dbReference type="Proteomes" id="UP000195139"/>
    </source>
</evidence>
<dbReference type="Proteomes" id="UP000195139">
    <property type="component" value="Unassembled WGS sequence"/>
</dbReference>
<name>A0A242CIB2_9ENTE</name>
<dbReference type="STRING" id="1834181.A5880_000667"/>
<dbReference type="EMBL" id="NGLE01000001">
    <property type="protein sequence ID" value="OTO09984.1"/>
    <property type="molecule type" value="Genomic_DNA"/>
</dbReference>
<dbReference type="EMBL" id="NGLE02000001">
    <property type="protein sequence ID" value="MEI5995180.1"/>
    <property type="molecule type" value="Genomic_DNA"/>
</dbReference>
<feature type="transmembrane region" description="Helical" evidence="6">
    <location>
        <begin position="74"/>
        <end position="93"/>
    </location>
</feature>
<reference evidence="8" key="1">
    <citation type="submission" date="2017-05" db="EMBL/GenBank/DDBJ databases">
        <title>The Genome Sequence of Enterococcus sp. 4G2_DIV0659.</title>
        <authorList>
            <consortium name="The Broad Institute Genomics Platform"/>
            <consortium name="The Broad Institute Genomic Center for Infectious Diseases"/>
            <person name="Earl A."/>
            <person name="Manson A."/>
            <person name="Schwartman J."/>
            <person name="Gilmore M."/>
            <person name="Abouelleil A."/>
            <person name="Cao P."/>
            <person name="Chapman S."/>
            <person name="Cusick C."/>
            <person name="Shea T."/>
            <person name="Young S."/>
            <person name="Neafsey D."/>
            <person name="Nusbaum C."/>
            <person name="Birren B."/>
        </authorList>
    </citation>
    <scope>NUCLEOTIDE SEQUENCE [LARGE SCALE GENOMIC DNA]</scope>
    <source>
        <strain evidence="8">4G2_DIV0659</strain>
    </source>
</reference>
<evidence type="ECO:0000256" key="1">
    <source>
        <dbReference type="ARBA" id="ARBA00004651"/>
    </source>
</evidence>
<feature type="transmembrane region" description="Helical" evidence="6">
    <location>
        <begin position="152"/>
        <end position="169"/>
    </location>
</feature>
<dbReference type="GO" id="GO:0005886">
    <property type="term" value="C:plasma membrane"/>
    <property type="evidence" value="ECO:0007669"/>
    <property type="project" value="UniProtKB-SubCell"/>
</dbReference>
<keyword evidence="9" id="KW-1185">Reference proteome</keyword>
<evidence type="ECO:0000256" key="5">
    <source>
        <dbReference type="ARBA" id="ARBA00023136"/>
    </source>
</evidence>
<evidence type="ECO:0000313" key="7">
    <source>
        <dbReference type="EMBL" id="MEI5995180.1"/>
    </source>
</evidence>
<comment type="caution">
    <text evidence="8">The sequence shown here is derived from an EMBL/GenBank/DDBJ whole genome shotgun (WGS) entry which is preliminary data.</text>
</comment>
<evidence type="ECO:0000256" key="4">
    <source>
        <dbReference type="ARBA" id="ARBA00022989"/>
    </source>
</evidence>
<protein>
    <recommendedName>
        <fullName evidence="10">FUSC family protein</fullName>
    </recommendedName>
</protein>